<dbReference type="Pfam" id="PF03417">
    <property type="entry name" value="AAT"/>
    <property type="match status" value="1"/>
</dbReference>
<organism evidence="2 3">
    <name type="scientific">Sporothrix bragantina</name>
    <dbReference type="NCBI Taxonomy" id="671064"/>
    <lineage>
        <taxon>Eukaryota</taxon>
        <taxon>Fungi</taxon>
        <taxon>Dikarya</taxon>
        <taxon>Ascomycota</taxon>
        <taxon>Pezizomycotina</taxon>
        <taxon>Sordariomycetes</taxon>
        <taxon>Sordariomycetidae</taxon>
        <taxon>Ophiostomatales</taxon>
        <taxon>Ophiostomataceae</taxon>
        <taxon>Sporothrix</taxon>
    </lineage>
</organism>
<dbReference type="InterPro" id="IPR047801">
    <property type="entry name" value="Peptidase_C45"/>
</dbReference>
<dbReference type="EMBL" id="CAWUHC010000010">
    <property type="protein sequence ID" value="CAK7213615.1"/>
    <property type="molecule type" value="Genomic_DNA"/>
</dbReference>
<dbReference type="PANTHER" id="PTHR34180">
    <property type="entry name" value="PEPTIDASE C45"/>
    <property type="match status" value="1"/>
</dbReference>
<reference evidence="2 3" key="1">
    <citation type="submission" date="2024-01" db="EMBL/GenBank/DDBJ databases">
        <authorList>
            <person name="Allen C."/>
            <person name="Tagirdzhanova G."/>
        </authorList>
    </citation>
    <scope>NUCLEOTIDE SEQUENCE [LARGE SCALE GENOMIC DNA]</scope>
</reference>
<name>A0ABP0B270_9PEZI</name>
<dbReference type="Gene3D" id="1.10.10.2120">
    <property type="match status" value="1"/>
</dbReference>
<dbReference type="InterPro" id="IPR047794">
    <property type="entry name" value="C45_proenzyme-like"/>
</dbReference>
<comment type="caution">
    <text evidence="2">The sequence shown here is derived from an EMBL/GenBank/DDBJ whole genome shotgun (WGS) entry which is preliminary data.</text>
</comment>
<keyword evidence="3" id="KW-1185">Reference proteome</keyword>
<evidence type="ECO:0000313" key="3">
    <source>
        <dbReference type="Proteomes" id="UP001642406"/>
    </source>
</evidence>
<evidence type="ECO:0000313" key="2">
    <source>
        <dbReference type="EMBL" id="CAK7213615.1"/>
    </source>
</evidence>
<dbReference type="NCBIfam" id="NF040521">
    <property type="entry name" value="C45_proenzyme"/>
    <property type="match status" value="1"/>
</dbReference>
<gene>
    <name evidence="2" type="ORF">SBRCBS47491_001865</name>
</gene>
<sequence length="345" mass="37796">MVLHVHCSGNPYQIGQDHGRQARDQIHGCIAFYTGMFQKTASLGWEAVQTTALEFVPTIKSKWPALLDEMQGIADASDLTLADIVALNVRTEIAFGLFSDGCTALAWQTPDTVFLAQNWDWMEEQKENLVLVHITQPGLPSIKYLAEAGLVGKIGLNSRGVGVCLNAIRAHGVDRTRLPVHLALRILLNSDSLAAARETVEKDGVAASCHILLGDRTGAVGLECSHLSIQALEFSAHKNRIYHANHFLLDHPTVQDTNWIPDSEFRTKRIEELADGVRGNVDLPTLQELFKDEVNVPGSICRMATKDNTVATLFNIVMDLGKATAEVLMGRPNAPDEKIVLSFGE</sequence>
<proteinExistence type="predicted"/>
<protein>
    <recommendedName>
        <fullName evidence="1">Peptidase C45 hydrolase domain-containing protein</fullName>
    </recommendedName>
</protein>
<accession>A0ABP0B270</accession>
<dbReference type="Gene3D" id="3.60.60.10">
    <property type="entry name" value="Penicillin V Acylase, Chain A"/>
    <property type="match status" value="1"/>
</dbReference>
<dbReference type="Proteomes" id="UP001642406">
    <property type="component" value="Unassembled WGS sequence"/>
</dbReference>
<dbReference type="PANTHER" id="PTHR34180:SF1">
    <property type="entry name" value="BETA-ALANYL-DOPAMINE_CARCININE HYDROLASE"/>
    <property type="match status" value="1"/>
</dbReference>
<feature type="domain" description="Peptidase C45 hydrolase" evidence="1">
    <location>
        <begin position="107"/>
        <end position="333"/>
    </location>
</feature>
<dbReference type="InterPro" id="IPR005079">
    <property type="entry name" value="Peptidase_C45_hydrolase"/>
</dbReference>
<evidence type="ECO:0000259" key="1">
    <source>
        <dbReference type="Pfam" id="PF03417"/>
    </source>
</evidence>